<dbReference type="NCBIfam" id="TIGR00546">
    <property type="entry name" value="lnt"/>
    <property type="match status" value="1"/>
</dbReference>
<feature type="transmembrane region" description="Helical" evidence="9">
    <location>
        <begin position="20"/>
        <end position="38"/>
    </location>
</feature>
<dbReference type="Pfam" id="PF20154">
    <property type="entry name" value="LNT_N"/>
    <property type="match status" value="1"/>
</dbReference>
<feature type="transmembrane region" description="Helical" evidence="9">
    <location>
        <begin position="202"/>
        <end position="219"/>
    </location>
</feature>
<proteinExistence type="inferred from homology"/>
<dbReference type="eggNOG" id="COG0815">
    <property type="taxonomic scope" value="Bacteria"/>
</dbReference>
<keyword evidence="11" id="KW-0449">Lipoprotein</keyword>
<evidence type="ECO:0000256" key="5">
    <source>
        <dbReference type="ARBA" id="ARBA00022692"/>
    </source>
</evidence>
<keyword evidence="6 9" id="KW-1133">Transmembrane helix</keyword>
<dbReference type="HAMAP" id="MF_01148">
    <property type="entry name" value="Lnt"/>
    <property type="match status" value="1"/>
</dbReference>
<keyword evidence="12" id="KW-1185">Reference proteome</keyword>
<dbReference type="STRING" id="717772.THIAE_02215"/>
<comment type="function">
    <text evidence="9">Catalyzes the phospholipid dependent N-acylation of the N-terminal cysteine of apolipoprotein, the last step in lipoprotein maturation.</text>
</comment>
<evidence type="ECO:0000256" key="9">
    <source>
        <dbReference type="HAMAP-Rule" id="MF_01148"/>
    </source>
</evidence>
<dbReference type="GO" id="GO:0042158">
    <property type="term" value="P:lipoprotein biosynthetic process"/>
    <property type="evidence" value="ECO:0007669"/>
    <property type="project" value="UniProtKB-UniRule"/>
</dbReference>
<dbReference type="Proteomes" id="UP000005380">
    <property type="component" value="Chromosome"/>
</dbReference>
<dbReference type="PROSITE" id="PS50263">
    <property type="entry name" value="CN_HYDROLASE"/>
    <property type="match status" value="1"/>
</dbReference>
<dbReference type="InterPro" id="IPR036526">
    <property type="entry name" value="C-N_Hydrolase_sf"/>
</dbReference>
<feature type="transmembrane region" description="Helical" evidence="9">
    <location>
        <begin position="172"/>
        <end position="195"/>
    </location>
</feature>
<evidence type="ECO:0000256" key="2">
    <source>
        <dbReference type="ARBA" id="ARBA00010065"/>
    </source>
</evidence>
<keyword evidence="4 9" id="KW-0808">Transferase</keyword>
<feature type="transmembrane region" description="Helical" evidence="9">
    <location>
        <begin position="133"/>
        <end position="152"/>
    </location>
</feature>
<feature type="transmembrane region" description="Helical" evidence="9">
    <location>
        <begin position="491"/>
        <end position="510"/>
    </location>
</feature>
<dbReference type="KEGG" id="tao:THIAE_02215"/>
<dbReference type="EC" id="2.3.1.269" evidence="9"/>
<evidence type="ECO:0000256" key="8">
    <source>
        <dbReference type="ARBA" id="ARBA00023315"/>
    </source>
</evidence>
<dbReference type="GO" id="GO:0005886">
    <property type="term" value="C:plasma membrane"/>
    <property type="evidence" value="ECO:0007669"/>
    <property type="project" value="UniProtKB-SubCell"/>
</dbReference>
<accession>W0DQ82</accession>
<dbReference type="InParanoid" id="W0DQ82"/>
<evidence type="ECO:0000256" key="3">
    <source>
        <dbReference type="ARBA" id="ARBA00022475"/>
    </source>
</evidence>
<protein>
    <recommendedName>
        <fullName evidence="9">Apolipoprotein N-acyltransferase</fullName>
        <shortName evidence="9">ALP N-acyltransferase</shortName>
        <ecNumber evidence="9">2.3.1.269</ecNumber>
    </recommendedName>
</protein>
<reference evidence="11 12" key="1">
    <citation type="submission" date="2013-12" db="EMBL/GenBank/DDBJ databases">
        <authorList>
            <consortium name="DOE Joint Genome Institute"/>
            <person name="Kappler U."/>
            <person name="Huntemann M."/>
            <person name="Han J."/>
            <person name="Chen A."/>
            <person name="Kyrpides N."/>
            <person name="Mavromatis K."/>
            <person name="Markowitz V."/>
            <person name="Palaniappan K."/>
            <person name="Ivanova N."/>
            <person name="Schaumberg A."/>
            <person name="Pati A."/>
            <person name="Liolios K."/>
            <person name="Nordberg H.P."/>
            <person name="Cantor M.N."/>
            <person name="Hua S.X."/>
            <person name="Woyke T."/>
        </authorList>
    </citation>
    <scope>NUCLEOTIDE SEQUENCE [LARGE SCALE GENOMIC DNA]</scope>
    <source>
        <strain evidence="12">AL2</strain>
    </source>
</reference>
<dbReference type="InterPro" id="IPR045378">
    <property type="entry name" value="LNT_N"/>
</dbReference>
<evidence type="ECO:0000256" key="6">
    <source>
        <dbReference type="ARBA" id="ARBA00022989"/>
    </source>
</evidence>
<keyword evidence="3 9" id="KW-1003">Cell membrane</keyword>
<evidence type="ECO:0000313" key="12">
    <source>
        <dbReference type="Proteomes" id="UP000005380"/>
    </source>
</evidence>
<gene>
    <name evidence="9" type="primary">lnt</name>
    <name evidence="11" type="ORF">THIAE_02215</name>
</gene>
<dbReference type="GO" id="GO:0016410">
    <property type="term" value="F:N-acyltransferase activity"/>
    <property type="evidence" value="ECO:0007669"/>
    <property type="project" value="UniProtKB-UniRule"/>
</dbReference>
<dbReference type="SUPFAM" id="SSF56317">
    <property type="entry name" value="Carbon-nitrogen hydrolase"/>
    <property type="match status" value="1"/>
</dbReference>
<dbReference type="AlphaFoldDB" id="W0DQ82"/>
<dbReference type="PANTHER" id="PTHR38686">
    <property type="entry name" value="APOLIPOPROTEIN N-ACYLTRANSFERASE"/>
    <property type="match status" value="1"/>
</dbReference>
<evidence type="ECO:0000256" key="1">
    <source>
        <dbReference type="ARBA" id="ARBA00004651"/>
    </source>
</evidence>
<name>W0DQ82_9GAMM</name>
<keyword evidence="8 9" id="KW-0012">Acyltransferase</keyword>
<comment type="catalytic activity">
    <reaction evidence="9">
        <text>N-terminal S-1,2-diacyl-sn-glyceryl-L-cysteinyl-[lipoprotein] + a glycerophospholipid = N-acyl-S-1,2-diacyl-sn-glyceryl-L-cysteinyl-[lipoprotein] + a 2-acyl-sn-glycero-3-phospholipid + H(+)</text>
        <dbReference type="Rhea" id="RHEA:48228"/>
        <dbReference type="Rhea" id="RHEA-COMP:14681"/>
        <dbReference type="Rhea" id="RHEA-COMP:14684"/>
        <dbReference type="ChEBI" id="CHEBI:15378"/>
        <dbReference type="ChEBI" id="CHEBI:136912"/>
        <dbReference type="ChEBI" id="CHEBI:140656"/>
        <dbReference type="ChEBI" id="CHEBI:140657"/>
        <dbReference type="ChEBI" id="CHEBI:140660"/>
        <dbReference type="EC" id="2.3.1.269"/>
    </reaction>
</comment>
<dbReference type="UniPathway" id="UPA00666"/>
<feature type="transmembrane region" description="Helical" evidence="9">
    <location>
        <begin position="97"/>
        <end position="121"/>
    </location>
</feature>
<dbReference type="Gene3D" id="3.60.110.10">
    <property type="entry name" value="Carbon-nitrogen hydrolase"/>
    <property type="match status" value="1"/>
</dbReference>
<feature type="transmembrane region" description="Helical" evidence="9">
    <location>
        <begin position="44"/>
        <end position="63"/>
    </location>
</feature>
<dbReference type="FunCoup" id="W0DQ82">
    <property type="interactions" value="279"/>
</dbReference>
<comment type="subcellular location">
    <subcellularLocation>
        <location evidence="1 9">Cell membrane</location>
        <topology evidence="1 9">Multi-pass membrane protein</topology>
    </subcellularLocation>
</comment>
<sequence>MSKFKRGLSHLGRALVPNRWAGLALLFGAMTVLGFAPFEFSPLALVGLTGLFWLWIAKSTGLADGVRYGLWFGIGQFGLGVSWLFSSIYFYSEAGLVVAILLVTLFVLLLSSFVALAGLVIRKLASSNWPGAALLWLMPAVWVLVEWLRSHTFGGLPFLLMGTSHLDTWLDGYAPVLGVYGVSFAVAMTAGLLVWMLQYRQVLPAALVMIFLWPIGGSLQKVNWVTPIDEPVSVALIQGNVSQDIKWERAEFANMMRLYTRLTRENLDAQIVVWPETAIPGYFDQAAAGLLRHFVGDAQLQSRDIVVGAITRPSPDANQYFNSMINLRQPDQTYHKRKLVLFGEYYPMSGMVELVADHLNLPFSQFSAGPARQPLMELAGHPVGVSICFEMMFGGLIARDLPQARFLITASNDAWFSHTFEPAQLRQEAQMRAREVGREIARVTNTGYTVIIGVDGQIKQQIPPYEIGVLRGEVQPYEGATPFSHWTHWPILIWSWMLLMMAGYFTRYSFSELIQRWLR</sequence>
<keyword evidence="7 9" id="KW-0472">Membrane</keyword>
<dbReference type="Pfam" id="PF00795">
    <property type="entry name" value="CN_hydrolase"/>
    <property type="match status" value="1"/>
</dbReference>
<organism evidence="11 12">
    <name type="scientific">Thiomicrospira aerophila AL3</name>
    <dbReference type="NCBI Taxonomy" id="717772"/>
    <lineage>
        <taxon>Bacteria</taxon>
        <taxon>Pseudomonadati</taxon>
        <taxon>Pseudomonadota</taxon>
        <taxon>Gammaproteobacteria</taxon>
        <taxon>Thiotrichales</taxon>
        <taxon>Piscirickettsiaceae</taxon>
        <taxon>Thiomicrospira</taxon>
    </lineage>
</organism>
<evidence type="ECO:0000259" key="10">
    <source>
        <dbReference type="PROSITE" id="PS50263"/>
    </source>
</evidence>
<comment type="similarity">
    <text evidence="2 9">Belongs to the CN hydrolase family. Apolipoprotein N-acyltransferase subfamily.</text>
</comment>
<dbReference type="PANTHER" id="PTHR38686:SF1">
    <property type="entry name" value="APOLIPOPROTEIN N-ACYLTRANSFERASE"/>
    <property type="match status" value="1"/>
</dbReference>
<dbReference type="CDD" id="cd07571">
    <property type="entry name" value="ALP_N-acyl_transferase"/>
    <property type="match status" value="1"/>
</dbReference>
<evidence type="ECO:0000313" key="11">
    <source>
        <dbReference type="EMBL" id="AHF00745.1"/>
    </source>
</evidence>
<dbReference type="HOGENOM" id="CLU_019563_3_0_6"/>
<keyword evidence="5 9" id="KW-0812">Transmembrane</keyword>
<feature type="domain" description="CN hydrolase" evidence="10">
    <location>
        <begin position="237"/>
        <end position="476"/>
    </location>
</feature>
<comment type="pathway">
    <text evidence="9">Protein modification; lipoprotein biosynthesis (N-acyl transfer).</text>
</comment>
<dbReference type="InterPro" id="IPR003010">
    <property type="entry name" value="C-N_Hydrolase"/>
</dbReference>
<evidence type="ECO:0000256" key="7">
    <source>
        <dbReference type="ARBA" id="ARBA00023136"/>
    </source>
</evidence>
<evidence type="ECO:0000256" key="4">
    <source>
        <dbReference type="ARBA" id="ARBA00022679"/>
    </source>
</evidence>
<dbReference type="RefSeq" id="WP_006459864.1">
    <property type="nucleotide sequence ID" value="NZ_CP007030.1"/>
</dbReference>
<dbReference type="EMBL" id="CP007030">
    <property type="protein sequence ID" value="AHF00745.1"/>
    <property type="molecule type" value="Genomic_DNA"/>
</dbReference>
<dbReference type="OrthoDB" id="9804277at2"/>
<feature type="transmembrane region" description="Helical" evidence="9">
    <location>
        <begin position="70"/>
        <end position="91"/>
    </location>
</feature>
<dbReference type="InterPro" id="IPR004563">
    <property type="entry name" value="Apolipo_AcylTrfase"/>
</dbReference>